<dbReference type="AlphaFoldDB" id="A0AA40DQF1"/>
<feature type="chain" id="PRO_5041380110" description="Secreted protein" evidence="1">
    <location>
        <begin position="19"/>
        <end position="129"/>
    </location>
</feature>
<dbReference type="Proteomes" id="UP001172101">
    <property type="component" value="Unassembled WGS sequence"/>
</dbReference>
<gene>
    <name evidence="2" type="ORF">B0T26DRAFT_722419</name>
</gene>
<evidence type="ECO:0008006" key="4">
    <source>
        <dbReference type="Google" id="ProtNLM"/>
    </source>
</evidence>
<keyword evidence="3" id="KW-1185">Reference proteome</keyword>
<dbReference type="GeneID" id="85325858"/>
<proteinExistence type="predicted"/>
<sequence length="129" mass="14381">MAAALFLGVLLLVRVERSQRPPPLPQFRSAHPALLVARNILLPLLDVHRPLFPFILQHAMQRFQCIIAQCAQAGHLHHTWRTKDNSLSPRFSTVNAPRDGASIGPSIEILLLSGRKSLPQSRDEGDLEN</sequence>
<comment type="caution">
    <text evidence="2">The sequence shown here is derived from an EMBL/GenBank/DDBJ whole genome shotgun (WGS) entry which is preliminary data.</text>
</comment>
<protein>
    <recommendedName>
        <fullName evidence="4">Secreted protein</fullName>
    </recommendedName>
</protein>
<evidence type="ECO:0000313" key="3">
    <source>
        <dbReference type="Proteomes" id="UP001172101"/>
    </source>
</evidence>
<dbReference type="EMBL" id="JAUIRO010000006">
    <property type="protein sequence ID" value="KAK0709656.1"/>
    <property type="molecule type" value="Genomic_DNA"/>
</dbReference>
<reference evidence="2" key="1">
    <citation type="submission" date="2023-06" db="EMBL/GenBank/DDBJ databases">
        <title>Genome-scale phylogeny and comparative genomics of the fungal order Sordariales.</title>
        <authorList>
            <consortium name="Lawrence Berkeley National Laboratory"/>
            <person name="Hensen N."/>
            <person name="Bonometti L."/>
            <person name="Westerberg I."/>
            <person name="Brannstrom I.O."/>
            <person name="Guillou S."/>
            <person name="Cros-Aarteil S."/>
            <person name="Calhoun S."/>
            <person name="Haridas S."/>
            <person name="Kuo A."/>
            <person name="Mondo S."/>
            <person name="Pangilinan J."/>
            <person name="Riley R."/>
            <person name="LaButti K."/>
            <person name="Andreopoulos B."/>
            <person name="Lipzen A."/>
            <person name="Chen C."/>
            <person name="Yanf M."/>
            <person name="Daum C."/>
            <person name="Ng V."/>
            <person name="Clum A."/>
            <person name="Steindorff A."/>
            <person name="Ohm R."/>
            <person name="Martin F."/>
            <person name="Silar P."/>
            <person name="Natvig D."/>
            <person name="Lalanne C."/>
            <person name="Gautier V."/>
            <person name="Ament-velasquez S.L."/>
            <person name="Kruys A."/>
            <person name="Hutchinson M.I."/>
            <person name="Powell A.J."/>
            <person name="Barry K."/>
            <person name="Miller A.N."/>
            <person name="Grigoriev I.V."/>
            <person name="Debuchy R."/>
            <person name="Gladieux P."/>
            <person name="Thoren M.H."/>
            <person name="Johannesson H."/>
        </authorList>
    </citation>
    <scope>NUCLEOTIDE SEQUENCE</scope>
    <source>
        <strain evidence="2">SMH2392-1A</strain>
    </source>
</reference>
<organism evidence="2 3">
    <name type="scientific">Lasiosphaeria miniovina</name>
    <dbReference type="NCBI Taxonomy" id="1954250"/>
    <lineage>
        <taxon>Eukaryota</taxon>
        <taxon>Fungi</taxon>
        <taxon>Dikarya</taxon>
        <taxon>Ascomycota</taxon>
        <taxon>Pezizomycotina</taxon>
        <taxon>Sordariomycetes</taxon>
        <taxon>Sordariomycetidae</taxon>
        <taxon>Sordariales</taxon>
        <taxon>Lasiosphaeriaceae</taxon>
        <taxon>Lasiosphaeria</taxon>
    </lineage>
</organism>
<evidence type="ECO:0000256" key="1">
    <source>
        <dbReference type="SAM" id="SignalP"/>
    </source>
</evidence>
<name>A0AA40DQF1_9PEZI</name>
<dbReference type="RefSeq" id="XP_060292960.1">
    <property type="nucleotide sequence ID" value="XM_060442588.1"/>
</dbReference>
<accession>A0AA40DQF1</accession>
<keyword evidence="1" id="KW-0732">Signal</keyword>
<feature type="signal peptide" evidence="1">
    <location>
        <begin position="1"/>
        <end position="18"/>
    </location>
</feature>
<evidence type="ECO:0000313" key="2">
    <source>
        <dbReference type="EMBL" id="KAK0709656.1"/>
    </source>
</evidence>